<keyword evidence="3 5" id="KW-0326">Glycosidase</keyword>
<dbReference type="InterPro" id="IPR044965">
    <property type="entry name" value="Glyco_hydro_17_plant"/>
</dbReference>
<dbReference type="SUPFAM" id="SSF51445">
    <property type="entry name" value="(Trans)glycosidases"/>
    <property type="match status" value="1"/>
</dbReference>
<evidence type="ECO:0000256" key="2">
    <source>
        <dbReference type="ARBA" id="ARBA00022801"/>
    </source>
</evidence>
<dbReference type="PANTHER" id="PTHR32227">
    <property type="entry name" value="GLUCAN ENDO-1,3-BETA-GLUCOSIDASE BG1-RELATED-RELATED"/>
    <property type="match status" value="1"/>
</dbReference>
<feature type="region of interest" description="Disordered" evidence="6">
    <location>
        <begin position="107"/>
        <end position="152"/>
    </location>
</feature>
<keyword evidence="2 5" id="KW-0378">Hydrolase</keyword>
<feature type="compositionally biased region" description="Low complexity" evidence="6">
    <location>
        <begin position="31"/>
        <end position="59"/>
    </location>
</feature>
<dbReference type="Pfam" id="PF00332">
    <property type="entry name" value="Glyco_hydro_17"/>
    <property type="match status" value="1"/>
</dbReference>
<dbReference type="Gene3D" id="3.20.20.80">
    <property type="entry name" value="Glycosidases"/>
    <property type="match status" value="1"/>
</dbReference>
<dbReference type="EMBL" id="LR862135">
    <property type="protein sequence ID" value="CAD1840698.1"/>
    <property type="molecule type" value="Genomic_DNA"/>
</dbReference>
<feature type="compositionally biased region" description="Low complexity" evidence="6">
    <location>
        <begin position="109"/>
        <end position="129"/>
    </location>
</feature>
<name>A0A6V7QCI6_ANACO</name>
<feature type="compositionally biased region" description="Pro residues" evidence="6">
    <location>
        <begin position="1"/>
        <end position="10"/>
    </location>
</feature>
<feature type="compositionally biased region" description="Basic residues" evidence="6">
    <location>
        <begin position="131"/>
        <end position="151"/>
    </location>
</feature>
<evidence type="ECO:0000256" key="1">
    <source>
        <dbReference type="ARBA" id="ARBA00008773"/>
    </source>
</evidence>
<feature type="compositionally biased region" description="Low complexity" evidence="6">
    <location>
        <begin position="11"/>
        <end position="24"/>
    </location>
</feature>
<evidence type="ECO:0008006" key="8">
    <source>
        <dbReference type="Google" id="ProtNLM"/>
    </source>
</evidence>
<accession>A0A6V7QCI6</accession>
<comment type="similarity">
    <text evidence="1 4">Belongs to the glycosyl hydrolase 17 family.</text>
</comment>
<dbReference type="InterPro" id="IPR017853">
    <property type="entry name" value="GH"/>
</dbReference>
<organism evidence="7">
    <name type="scientific">Ananas comosus var. bracteatus</name>
    <name type="common">red pineapple</name>
    <dbReference type="NCBI Taxonomy" id="296719"/>
    <lineage>
        <taxon>Eukaryota</taxon>
        <taxon>Viridiplantae</taxon>
        <taxon>Streptophyta</taxon>
        <taxon>Embryophyta</taxon>
        <taxon>Tracheophyta</taxon>
        <taxon>Spermatophyta</taxon>
        <taxon>Magnoliopsida</taxon>
        <taxon>Liliopsida</taxon>
        <taxon>Poales</taxon>
        <taxon>Bromeliaceae</taxon>
        <taxon>Bromelioideae</taxon>
        <taxon>Ananas</taxon>
    </lineage>
</organism>
<dbReference type="AlphaFoldDB" id="A0A6V7QCI6"/>
<evidence type="ECO:0000313" key="7">
    <source>
        <dbReference type="EMBL" id="CAD1840698.1"/>
    </source>
</evidence>
<dbReference type="PROSITE" id="PS00587">
    <property type="entry name" value="GLYCOSYL_HYDROL_F17"/>
    <property type="match status" value="1"/>
</dbReference>
<evidence type="ECO:0000256" key="3">
    <source>
        <dbReference type="ARBA" id="ARBA00023295"/>
    </source>
</evidence>
<evidence type="ECO:0000256" key="4">
    <source>
        <dbReference type="RuleBase" id="RU004335"/>
    </source>
</evidence>
<reference evidence="7" key="1">
    <citation type="submission" date="2020-07" db="EMBL/GenBank/DDBJ databases">
        <authorList>
            <person name="Lin J."/>
        </authorList>
    </citation>
    <scope>NUCLEOTIDE SEQUENCE</scope>
</reference>
<evidence type="ECO:0000256" key="6">
    <source>
        <dbReference type="SAM" id="MobiDB-lite"/>
    </source>
</evidence>
<evidence type="ECO:0000256" key="5">
    <source>
        <dbReference type="RuleBase" id="RU004336"/>
    </source>
</evidence>
<feature type="region of interest" description="Disordered" evidence="6">
    <location>
        <begin position="1"/>
        <end position="91"/>
    </location>
</feature>
<dbReference type="GO" id="GO:0005975">
    <property type="term" value="P:carbohydrate metabolic process"/>
    <property type="evidence" value="ECO:0007669"/>
    <property type="project" value="InterPro"/>
</dbReference>
<dbReference type="GO" id="GO:0004553">
    <property type="term" value="F:hydrolase activity, hydrolyzing O-glycosyl compounds"/>
    <property type="evidence" value="ECO:0007669"/>
    <property type="project" value="InterPro"/>
</dbReference>
<feature type="compositionally biased region" description="Basic residues" evidence="6">
    <location>
        <begin position="74"/>
        <end position="84"/>
    </location>
</feature>
<feature type="region of interest" description="Disordered" evidence="6">
    <location>
        <begin position="328"/>
        <end position="367"/>
    </location>
</feature>
<protein>
    <recommendedName>
        <fullName evidence="8">Glucan endo-1,3-beta-D-glucosidase</fullName>
    </recommendedName>
</protein>
<dbReference type="InterPro" id="IPR000490">
    <property type="entry name" value="Glyco_hydro_17"/>
</dbReference>
<proteinExistence type="inferred from homology"/>
<sequence>MEPPAPPSASPSPSLRWSSSSRPAPTRRPRSASTTGRSATTSPPRRPSSRCSAPSARPRAPLRRRPPRAVGPGRHLRGARRRPPRQLVPRLREPGAAAAWVRSALSHVPAATSPSSPSATRSSPATTRPSPRPRARHGRPPRRPRRGRARGRVAVTTAHSLAVLASSVPALVRRVPARAPPLRGAAPRLHARTRSPFLVNAYPYFAYKADPERVDIDYALFGPTRGGGTPARACATRTCCTRRWTPCARRSRARGRRRGGEGEVEVVVSETGWPSAGDEGEAGATPENAARYNGNLMRMVAEGRGTPRARQAAAGYVFALFNENLKPGPASERHYGLFNPTARRLRPRPRPRPPSLPELHRRRSRMG</sequence>
<gene>
    <name evidence="7" type="ORF">CB5_LOCUS23909</name>
</gene>